<sequence length="341" mass="38468">MDVTALKKQLNQNAPANVYLVLGTQDILRQQARHLFNQLIPADQQVMNVGSYDMEVTPLAVALDDAVSAPFFGERRLVIITKPYFLTGEQANHKIEHDVDSLLEYLMHPQPETVLVLFAPYEKLDGRKKVVKQLKQVAVEISAAPLSEKQARQNVLQQVKHDGYEFESWAIDELVQRTNADYGLMVNSINKLELFGFQAKQITTAGVVGLVPQSLDQNVFDLVNAVLKHDQEKAVQHYQDLIGSAEQPLRINAVLVGQFRLLIQVKVLTHHGLSQGGLAQALKVHPYRVKLALQTVRSFSLSVLQQAFLGLVEVEQQLKTTQREPQLLFELFMLKYDREVS</sequence>
<dbReference type="Gene3D" id="1.20.272.10">
    <property type="match status" value="1"/>
</dbReference>
<comment type="caution">
    <text evidence="11">The sequence shown here is derived from an EMBL/GenBank/DDBJ whole genome shotgun (WGS) entry which is preliminary data.</text>
</comment>
<comment type="similarity">
    <text evidence="7">Belongs to the DNA polymerase HolA subunit family.</text>
</comment>
<evidence type="ECO:0000313" key="12">
    <source>
        <dbReference type="Proteomes" id="UP000032279"/>
    </source>
</evidence>
<keyword evidence="5" id="KW-0235">DNA replication</keyword>
<keyword evidence="3 11" id="KW-0808">Transferase</keyword>
<dbReference type="Proteomes" id="UP000032279">
    <property type="component" value="Unassembled WGS sequence"/>
</dbReference>
<evidence type="ECO:0000256" key="7">
    <source>
        <dbReference type="ARBA" id="ARBA00034754"/>
    </source>
</evidence>
<evidence type="ECO:0000256" key="1">
    <source>
        <dbReference type="ARBA" id="ARBA00012417"/>
    </source>
</evidence>
<evidence type="ECO:0000256" key="5">
    <source>
        <dbReference type="ARBA" id="ARBA00022705"/>
    </source>
</evidence>
<protein>
    <recommendedName>
        <fullName evidence="2">DNA polymerase III subunit delta</fullName>
        <ecNumber evidence="1">2.7.7.7</ecNumber>
    </recommendedName>
</protein>
<dbReference type="AlphaFoldDB" id="A0A0D1A4V2"/>
<evidence type="ECO:0000256" key="3">
    <source>
        <dbReference type="ARBA" id="ARBA00022679"/>
    </source>
</evidence>
<dbReference type="InterPro" id="IPR048466">
    <property type="entry name" value="DNA_pol3_delta-like_C"/>
</dbReference>
<dbReference type="OrthoDB" id="9775929at2"/>
<evidence type="ECO:0000259" key="10">
    <source>
        <dbReference type="Pfam" id="PF21694"/>
    </source>
</evidence>
<gene>
    <name evidence="11" type="ORF">WDC_1681</name>
</gene>
<dbReference type="GO" id="GO:0006261">
    <property type="term" value="P:DNA-templated DNA replication"/>
    <property type="evidence" value="ECO:0007669"/>
    <property type="project" value="TreeGrafter"/>
</dbReference>
<feature type="domain" description="DNA polymerase III delta subunit-like C-terminal" evidence="10">
    <location>
        <begin position="216"/>
        <end position="336"/>
    </location>
</feature>
<evidence type="ECO:0000256" key="8">
    <source>
        <dbReference type="ARBA" id="ARBA00049244"/>
    </source>
</evidence>
<dbReference type="PANTHER" id="PTHR34388:SF1">
    <property type="entry name" value="DNA POLYMERASE III SUBUNIT DELTA"/>
    <property type="match status" value="1"/>
</dbReference>
<dbReference type="EMBL" id="AWTT01000051">
    <property type="protein sequence ID" value="KIS02737.1"/>
    <property type="molecule type" value="Genomic_DNA"/>
</dbReference>
<accession>A0A0D1A4V2</accession>
<dbReference type="InterPro" id="IPR027417">
    <property type="entry name" value="P-loop_NTPase"/>
</dbReference>
<dbReference type="GO" id="GO:0003677">
    <property type="term" value="F:DNA binding"/>
    <property type="evidence" value="ECO:0007669"/>
    <property type="project" value="InterPro"/>
</dbReference>
<comment type="catalytic activity">
    <reaction evidence="8">
        <text>DNA(n) + a 2'-deoxyribonucleoside 5'-triphosphate = DNA(n+1) + diphosphate</text>
        <dbReference type="Rhea" id="RHEA:22508"/>
        <dbReference type="Rhea" id="RHEA-COMP:17339"/>
        <dbReference type="Rhea" id="RHEA-COMP:17340"/>
        <dbReference type="ChEBI" id="CHEBI:33019"/>
        <dbReference type="ChEBI" id="CHEBI:61560"/>
        <dbReference type="ChEBI" id="CHEBI:173112"/>
        <dbReference type="EC" id="2.7.7.7"/>
    </reaction>
</comment>
<dbReference type="GO" id="GO:0009360">
    <property type="term" value="C:DNA polymerase III complex"/>
    <property type="evidence" value="ECO:0007669"/>
    <property type="project" value="InterPro"/>
</dbReference>
<reference evidence="11 12" key="1">
    <citation type="submission" date="2013-08" db="EMBL/GenBank/DDBJ databases">
        <title>Lactobacillus wasatchii sp. WDC04, a late gas producing bacteria isolated from aged chedder cheese.</title>
        <authorList>
            <person name="Oberg C.J."/>
            <person name="Culumber M."/>
            <person name="McMahon D.J."/>
            <person name="Broadbent J.R."/>
            <person name="Oberg T.S."/>
            <person name="Ortaki F."/>
        </authorList>
    </citation>
    <scope>NUCLEOTIDE SEQUENCE [LARGE SCALE GENOMIC DNA]</scope>
    <source>
        <strain evidence="11 12">WDC04</strain>
    </source>
</reference>
<dbReference type="STRING" id="1335616.WDC_1681"/>
<keyword evidence="12" id="KW-1185">Reference proteome</keyword>
<evidence type="ECO:0000259" key="9">
    <source>
        <dbReference type="Pfam" id="PF06144"/>
    </source>
</evidence>
<dbReference type="PATRIC" id="fig|1335616.4.peg.1690"/>
<name>A0A0D1A4V2_9LACO</name>
<dbReference type="Pfam" id="PF06144">
    <property type="entry name" value="DNA_pol3_delta"/>
    <property type="match status" value="1"/>
</dbReference>
<dbReference type="PANTHER" id="PTHR34388">
    <property type="entry name" value="DNA POLYMERASE III SUBUNIT DELTA"/>
    <property type="match status" value="1"/>
</dbReference>
<dbReference type="Pfam" id="PF21694">
    <property type="entry name" value="DNA_pol3_delta_C"/>
    <property type="match status" value="1"/>
</dbReference>
<keyword evidence="4 11" id="KW-0548">Nucleotidyltransferase</keyword>
<evidence type="ECO:0000256" key="2">
    <source>
        <dbReference type="ARBA" id="ARBA00017703"/>
    </source>
</evidence>
<dbReference type="SUPFAM" id="SSF52540">
    <property type="entry name" value="P-loop containing nucleoside triphosphate hydrolases"/>
    <property type="match status" value="1"/>
</dbReference>
<dbReference type="InterPro" id="IPR008921">
    <property type="entry name" value="DNA_pol3_clamp-load_cplx_C"/>
</dbReference>
<dbReference type="Gene3D" id="3.40.50.300">
    <property type="entry name" value="P-loop containing nucleotide triphosphate hydrolases"/>
    <property type="match status" value="1"/>
</dbReference>
<proteinExistence type="inferred from homology"/>
<organism evidence="11 12">
    <name type="scientific">Paucilactobacillus wasatchensis</name>
    <dbReference type="NCBI Taxonomy" id="1335616"/>
    <lineage>
        <taxon>Bacteria</taxon>
        <taxon>Bacillati</taxon>
        <taxon>Bacillota</taxon>
        <taxon>Bacilli</taxon>
        <taxon>Lactobacillales</taxon>
        <taxon>Lactobacillaceae</taxon>
        <taxon>Paucilactobacillus</taxon>
    </lineage>
</organism>
<dbReference type="Gene3D" id="1.10.8.60">
    <property type="match status" value="1"/>
</dbReference>
<evidence type="ECO:0000313" key="11">
    <source>
        <dbReference type="EMBL" id="KIS02737.1"/>
    </source>
</evidence>
<dbReference type="SUPFAM" id="SSF48019">
    <property type="entry name" value="post-AAA+ oligomerization domain-like"/>
    <property type="match status" value="1"/>
</dbReference>
<dbReference type="InterPro" id="IPR010372">
    <property type="entry name" value="DNA_pol3_delta_N"/>
</dbReference>
<dbReference type="RefSeq" id="WP_044011372.1">
    <property type="nucleotide sequence ID" value="NZ_AWTT01000051.1"/>
</dbReference>
<feature type="domain" description="DNA polymerase III delta N-terminal" evidence="9">
    <location>
        <begin position="19"/>
        <end position="142"/>
    </location>
</feature>
<evidence type="ECO:0000256" key="4">
    <source>
        <dbReference type="ARBA" id="ARBA00022695"/>
    </source>
</evidence>
<dbReference type="GO" id="GO:0003887">
    <property type="term" value="F:DNA-directed DNA polymerase activity"/>
    <property type="evidence" value="ECO:0007669"/>
    <property type="project" value="UniProtKB-KW"/>
</dbReference>
<dbReference type="InterPro" id="IPR005790">
    <property type="entry name" value="DNA_polIII_delta"/>
</dbReference>
<dbReference type="EC" id="2.7.7.7" evidence="1"/>
<evidence type="ECO:0000256" key="6">
    <source>
        <dbReference type="ARBA" id="ARBA00022932"/>
    </source>
</evidence>
<keyword evidence="6" id="KW-0239">DNA-directed DNA polymerase</keyword>
<dbReference type="NCBIfam" id="TIGR01128">
    <property type="entry name" value="holA"/>
    <property type="match status" value="1"/>
</dbReference>